<gene>
    <name evidence="10" type="ORF">K933_15379</name>
</gene>
<keyword evidence="5" id="KW-0560">Oxidoreductase</keyword>
<comment type="caution">
    <text evidence="10">The sequence shown here is derived from an EMBL/GenBank/DDBJ whole genome shotgun (WGS) entry which is preliminary data.</text>
</comment>
<evidence type="ECO:0000256" key="6">
    <source>
        <dbReference type="ARBA" id="ARBA00023157"/>
    </source>
</evidence>
<comment type="similarity">
    <text evidence="2">Belongs to the glutaredoxin family.</text>
</comment>
<keyword evidence="3" id="KW-0732">Signal</keyword>
<name>V4HHB4_9EURY</name>
<dbReference type="PATRIC" id="fig|1324957.4.peg.3123"/>
<keyword evidence="11" id="KW-1185">Reference proteome</keyword>
<evidence type="ECO:0000259" key="9">
    <source>
        <dbReference type="Pfam" id="PF13462"/>
    </source>
</evidence>
<accession>V4HHB4</accession>
<dbReference type="InterPro" id="IPR036249">
    <property type="entry name" value="Thioredoxin-like_sf"/>
</dbReference>
<dbReference type="Proteomes" id="UP000017840">
    <property type="component" value="Unassembled WGS sequence"/>
</dbReference>
<dbReference type="RefSeq" id="WP_023395648.1">
    <property type="nucleotide sequence ID" value="NZ_ASGZ01000061.1"/>
</dbReference>
<keyword evidence="6" id="KW-1015">Disulfide bond</keyword>
<sequence>MPSPSCPVCDERFDSPGAAQSHAWDAHSACHHCGQQFESGDETDLYRHWLTAHDEELTRIERKRAESAVGSPTFSDRLSNGGVGAAVGGLSRRSLLVGGGTVAVAGLALGGVALTDGASNDDGDGDGGGSASSVPDGPVATAQVPSAPGDRRYATMGSDDAAVNVTYFGNWKCPYCADFSTGFLADLVTDYVATGDVSLTYRNLTYVNGGPFLGSDTPAAARAGLAVWNEDPESYWRYHEYVMANQPPESDQWATADRLVEFATRAEVSDPSVVRTAVEENRYEEALRATTAAANEAGVSGTPTLVVGGRTVSPFQEDQTRSVIESAVSN</sequence>
<dbReference type="SUPFAM" id="SSF52833">
    <property type="entry name" value="Thioredoxin-like"/>
    <property type="match status" value="1"/>
</dbReference>
<dbReference type="Gene3D" id="3.40.30.10">
    <property type="entry name" value="Glutaredoxin"/>
    <property type="match status" value="1"/>
</dbReference>
<keyword evidence="7" id="KW-0676">Redox-active center</keyword>
<keyword evidence="4" id="KW-0249">Electron transport</keyword>
<dbReference type="InterPro" id="IPR012336">
    <property type="entry name" value="Thioredoxin-like_fold"/>
</dbReference>
<dbReference type="PANTHER" id="PTHR13887:SF14">
    <property type="entry name" value="DISULFIDE BOND FORMATION PROTEIN D"/>
    <property type="match status" value="1"/>
</dbReference>
<evidence type="ECO:0000256" key="4">
    <source>
        <dbReference type="ARBA" id="ARBA00022982"/>
    </source>
</evidence>
<reference evidence="10 11" key="1">
    <citation type="journal article" date="2013" name="Genome Announc.">
        <title>Draft Genome Sequence of 'Candidatus Halobonum tyrrellensis' Strain G22, Isolated from the Hypersaline Waters of Lake Tyrrell, Australia.</title>
        <authorList>
            <person name="Ugalde J.A."/>
            <person name="Narasingarao P."/>
            <person name="Kuo S."/>
            <person name="Podell S."/>
            <person name="Allen E.E."/>
        </authorList>
    </citation>
    <scope>NUCLEOTIDE SEQUENCE [LARGE SCALE GENOMIC DNA]</scope>
    <source>
        <strain evidence="10 11">G22</strain>
    </source>
</reference>
<evidence type="ECO:0000256" key="1">
    <source>
        <dbReference type="ARBA" id="ARBA00005791"/>
    </source>
</evidence>
<dbReference type="Pfam" id="PF13462">
    <property type="entry name" value="Thioredoxin_4"/>
    <property type="match status" value="1"/>
</dbReference>
<dbReference type="PANTHER" id="PTHR13887">
    <property type="entry name" value="GLUTATHIONE S-TRANSFERASE KAPPA"/>
    <property type="match status" value="1"/>
</dbReference>
<dbReference type="EMBL" id="ASGZ01000061">
    <property type="protein sequence ID" value="ESP87259.1"/>
    <property type="molecule type" value="Genomic_DNA"/>
</dbReference>
<dbReference type="OrthoDB" id="15256at2157"/>
<evidence type="ECO:0000256" key="5">
    <source>
        <dbReference type="ARBA" id="ARBA00023002"/>
    </source>
</evidence>
<dbReference type="AlphaFoldDB" id="V4HHB4"/>
<comment type="similarity">
    <text evidence="1">Belongs to the thioredoxin family. DsbA subfamily.</text>
</comment>
<feature type="region of interest" description="Disordered" evidence="8">
    <location>
        <begin position="118"/>
        <end position="149"/>
    </location>
</feature>
<keyword evidence="4" id="KW-0813">Transport</keyword>
<evidence type="ECO:0000313" key="11">
    <source>
        <dbReference type="Proteomes" id="UP000017840"/>
    </source>
</evidence>
<dbReference type="GO" id="GO:0016491">
    <property type="term" value="F:oxidoreductase activity"/>
    <property type="evidence" value="ECO:0007669"/>
    <property type="project" value="UniProtKB-KW"/>
</dbReference>
<organism evidence="10 11">
    <name type="scientific">Candidatus Halobonum tyrrellensis G22</name>
    <dbReference type="NCBI Taxonomy" id="1324957"/>
    <lineage>
        <taxon>Archaea</taxon>
        <taxon>Methanobacteriati</taxon>
        <taxon>Methanobacteriota</taxon>
        <taxon>Stenosarchaea group</taxon>
        <taxon>Halobacteria</taxon>
        <taxon>Halobacteriales</taxon>
        <taxon>Haloferacaceae</taxon>
        <taxon>Candidatus Halobonum</taxon>
    </lineage>
</organism>
<evidence type="ECO:0000256" key="7">
    <source>
        <dbReference type="ARBA" id="ARBA00023284"/>
    </source>
</evidence>
<evidence type="ECO:0000256" key="8">
    <source>
        <dbReference type="SAM" id="MobiDB-lite"/>
    </source>
</evidence>
<proteinExistence type="inferred from homology"/>
<evidence type="ECO:0000313" key="10">
    <source>
        <dbReference type="EMBL" id="ESP87259.1"/>
    </source>
</evidence>
<evidence type="ECO:0000256" key="3">
    <source>
        <dbReference type="ARBA" id="ARBA00022729"/>
    </source>
</evidence>
<evidence type="ECO:0000256" key="2">
    <source>
        <dbReference type="ARBA" id="ARBA00007787"/>
    </source>
</evidence>
<protein>
    <submittedName>
        <fullName evidence="10">DSBA-like thioredoxin</fullName>
    </submittedName>
</protein>
<feature type="domain" description="Thioredoxin-like fold" evidence="9">
    <location>
        <begin position="155"/>
        <end position="325"/>
    </location>
</feature>
<dbReference type="eggNOG" id="arCOG02868">
    <property type="taxonomic scope" value="Archaea"/>
</dbReference>
<dbReference type="STRING" id="1324957.K933_15379"/>